<protein>
    <submittedName>
        <fullName evidence="1">Uncharacterized protein</fullName>
    </submittedName>
</protein>
<organism evidence="1 2">
    <name type="scientific">Novipirellula galeiformis</name>
    <dbReference type="NCBI Taxonomy" id="2528004"/>
    <lineage>
        <taxon>Bacteria</taxon>
        <taxon>Pseudomonadati</taxon>
        <taxon>Planctomycetota</taxon>
        <taxon>Planctomycetia</taxon>
        <taxon>Pirellulales</taxon>
        <taxon>Pirellulaceae</taxon>
        <taxon>Novipirellula</taxon>
    </lineage>
</organism>
<sequence length="93" mass="10378">MGRRPRVSASSLPIALRAMLPSGMHKPWAESDSYQISRLTSIQRRRATYDRFILTTFLCTLQATTSTDDVYTSPAKLDTEPVANSYSGGIHTR</sequence>
<dbReference type="AlphaFoldDB" id="A0A5C6CFZ1"/>
<comment type="caution">
    <text evidence="1">The sequence shown here is derived from an EMBL/GenBank/DDBJ whole genome shotgun (WGS) entry which is preliminary data.</text>
</comment>
<dbReference type="EMBL" id="SJPT01000004">
    <property type="protein sequence ID" value="TWU22975.1"/>
    <property type="molecule type" value="Genomic_DNA"/>
</dbReference>
<evidence type="ECO:0000313" key="1">
    <source>
        <dbReference type="EMBL" id="TWU22975.1"/>
    </source>
</evidence>
<gene>
    <name evidence="1" type="ORF">Pla52o_25080</name>
</gene>
<reference evidence="1 2" key="1">
    <citation type="submission" date="2019-02" db="EMBL/GenBank/DDBJ databases">
        <title>Deep-cultivation of Planctomycetes and their phenomic and genomic characterization uncovers novel biology.</title>
        <authorList>
            <person name="Wiegand S."/>
            <person name="Jogler M."/>
            <person name="Boedeker C."/>
            <person name="Pinto D."/>
            <person name="Vollmers J."/>
            <person name="Rivas-Marin E."/>
            <person name="Kohn T."/>
            <person name="Peeters S.H."/>
            <person name="Heuer A."/>
            <person name="Rast P."/>
            <person name="Oberbeckmann S."/>
            <person name="Bunk B."/>
            <person name="Jeske O."/>
            <person name="Meyerdierks A."/>
            <person name="Storesund J.E."/>
            <person name="Kallscheuer N."/>
            <person name="Luecker S."/>
            <person name="Lage O.M."/>
            <person name="Pohl T."/>
            <person name="Merkel B.J."/>
            <person name="Hornburger P."/>
            <person name="Mueller R.-W."/>
            <person name="Bruemmer F."/>
            <person name="Labrenz M."/>
            <person name="Spormann A.M."/>
            <person name="Op Den Camp H."/>
            <person name="Overmann J."/>
            <person name="Amann R."/>
            <person name="Jetten M.S.M."/>
            <person name="Mascher T."/>
            <person name="Medema M.H."/>
            <person name="Devos D.P."/>
            <person name="Kaster A.-K."/>
            <person name="Ovreas L."/>
            <person name="Rohde M."/>
            <person name="Galperin M.Y."/>
            <person name="Jogler C."/>
        </authorList>
    </citation>
    <scope>NUCLEOTIDE SEQUENCE [LARGE SCALE GENOMIC DNA]</scope>
    <source>
        <strain evidence="1 2">Pla52o</strain>
    </source>
</reference>
<proteinExistence type="predicted"/>
<accession>A0A5C6CFZ1</accession>
<name>A0A5C6CFZ1_9BACT</name>
<keyword evidence="2" id="KW-1185">Reference proteome</keyword>
<dbReference type="Proteomes" id="UP000316304">
    <property type="component" value="Unassembled WGS sequence"/>
</dbReference>
<evidence type="ECO:0000313" key="2">
    <source>
        <dbReference type="Proteomes" id="UP000316304"/>
    </source>
</evidence>